<dbReference type="AlphaFoldDB" id="A0A7S1W0B7"/>
<proteinExistence type="predicted"/>
<reference evidence="1" key="1">
    <citation type="submission" date="2021-01" db="EMBL/GenBank/DDBJ databases">
        <authorList>
            <person name="Corre E."/>
            <person name="Pelletier E."/>
            <person name="Niang G."/>
            <person name="Scheremetjew M."/>
            <person name="Finn R."/>
            <person name="Kale V."/>
            <person name="Holt S."/>
            <person name="Cochrane G."/>
            <person name="Meng A."/>
            <person name="Brown T."/>
            <person name="Cohen L."/>
        </authorList>
    </citation>
    <scope>NUCLEOTIDE SEQUENCE</scope>
    <source>
        <strain evidence="1">OF101</strain>
    </source>
</reference>
<gene>
    <name evidence="1" type="ORF">ACAT0790_LOCUS27259</name>
</gene>
<accession>A0A7S1W0B7</accession>
<evidence type="ECO:0000313" key="1">
    <source>
        <dbReference type="EMBL" id="CAD9141676.1"/>
    </source>
</evidence>
<protein>
    <submittedName>
        <fullName evidence="1">Uncharacterized protein</fullName>
    </submittedName>
</protein>
<sequence length="415" mass="44237">MELRRKKVPYRMLWVETVGKAFLEPFGLYDLEAFMAADAAAVERIVAANPQYQGSRFQVPRPGRFGSLVMSGTLLSPDGFRASKDNAISLQMSPDFTGAPFYPDNNSVAYAPTQVAGGPLEKVLIGGGMVESFAWGGPAPPQRKAQAGGEAVPLVAPASPLSLAKAVGISSAAFAGEATQLLNMGENLNPQAYVWPVTSAWHPRPQKALPYQLGDGGNLENTGVLAALQRGATRIVAMINSDIPLDPSANLCAPAPALSLPGRVTSQLANLFGFLEGSSGATYNTRNQVFDSSEFMPLLCEFQGLKSQGRPLVLRKQLVVQANTWWGIAGGTSVDVAFSLLDSAFAFQDQLPQETQAALSQGPIGGLSGFPNFKTTFNNFPDLTRYTPRQINLLAALTEWSVTQNAELFRGLLAA</sequence>
<name>A0A7S1W0B7_ALECA</name>
<dbReference type="EMBL" id="HBGE01045216">
    <property type="protein sequence ID" value="CAD9141676.1"/>
    <property type="molecule type" value="Transcribed_RNA"/>
</dbReference>
<organism evidence="1">
    <name type="scientific">Alexandrium catenella</name>
    <name type="common">Red tide dinoflagellate</name>
    <name type="synonym">Gonyaulax catenella</name>
    <dbReference type="NCBI Taxonomy" id="2925"/>
    <lineage>
        <taxon>Eukaryota</taxon>
        <taxon>Sar</taxon>
        <taxon>Alveolata</taxon>
        <taxon>Dinophyceae</taxon>
        <taxon>Gonyaulacales</taxon>
        <taxon>Pyrocystaceae</taxon>
        <taxon>Alexandrium</taxon>
    </lineage>
</organism>